<dbReference type="RefSeq" id="WP_181931149.1">
    <property type="nucleotide sequence ID" value="NZ_CP054698.1"/>
</dbReference>
<organism evidence="1 2">
    <name type="scientific">Nostoc edaphicum CCNP1411</name>
    <dbReference type="NCBI Taxonomy" id="1472755"/>
    <lineage>
        <taxon>Bacteria</taxon>
        <taxon>Bacillati</taxon>
        <taxon>Cyanobacteriota</taxon>
        <taxon>Cyanophyceae</taxon>
        <taxon>Nostocales</taxon>
        <taxon>Nostocaceae</taxon>
        <taxon>Nostoc</taxon>
    </lineage>
</organism>
<dbReference type="AlphaFoldDB" id="A0A7D7QIN2"/>
<protein>
    <recommendedName>
        <fullName evidence="3">Phytanoyl-CoA dioxygenase family protein</fullName>
    </recommendedName>
</protein>
<proteinExistence type="predicted"/>
<accession>A0A7D7QIN2</accession>
<evidence type="ECO:0008006" key="3">
    <source>
        <dbReference type="Google" id="ProtNLM"/>
    </source>
</evidence>
<evidence type="ECO:0000313" key="2">
    <source>
        <dbReference type="Proteomes" id="UP000514713"/>
    </source>
</evidence>
<dbReference type="EMBL" id="CP054698">
    <property type="protein sequence ID" value="QMS87921.1"/>
    <property type="molecule type" value="Genomic_DNA"/>
</dbReference>
<dbReference type="Proteomes" id="UP000514713">
    <property type="component" value="Chromosome"/>
</dbReference>
<name>A0A7D7QIN2_9NOSO</name>
<evidence type="ECO:0000313" key="1">
    <source>
        <dbReference type="EMBL" id="QMS87921.1"/>
    </source>
</evidence>
<dbReference type="SUPFAM" id="SSF51197">
    <property type="entry name" value="Clavaminate synthase-like"/>
    <property type="match status" value="1"/>
</dbReference>
<gene>
    <name evidence="1" type="ORF">HUN01_10095</name>
</gene>
<keyword evidence="2" id="KW-1185">Reference proteome</keyword>
<dbReference type="Gene3D" id="2.60.120.620">
    <property type="entry name" value="q2cbj1_9rhob like domain"/>
    <property type="match status" value="1"/>
</dbReference>
<dbReference type="KEGG" id="ned:HUN01_10095"/>
<sequence length="314" mass="35834">MNTIYFDATVNDDVRRDYLYKGQLFVFSPCPSAIAFCEFARQMVEEAFAPLDPRTAQHNLPIEAYVEILAELKPVFIHHPASKQFIQDILKETGCDLRKTYFDVPRLRTATSDGYLTSGIAYAFHPHRDTWYSAPPCQINWWLPIYDITSENVMAFHPRYWSQPVKNSSSDYNYTQWNKESRKTAAKHIKTDTRKQPFPEETLELEPQLRLVTKVGGMILFSGAQMHSTVPNTSGYTRFSIDFRTVHLDDVIAQRGVPNIDSACTGTSLGDFLRGTDFCRIPEYLVTLYDSQVPTEAIASKSLTIGHSVFDMKS</sequence>
<reference evidence="2" key="1">
    <citation type="submission" date="2020-06" db="EMBL/GenBank/DDBJ databases">
        <title>Nostoc edaphicum CCNP1411 genome.</title>
        <authorList>
            <person name="Fidor A."/>
            <person name="Grabski M."/>
            <person name="Gawor J."/>
            <person name="Gromadka R."/>
            <person name="Wegrzyn G."/>
            <person name="Mazur-Marzec H."/>
        </authorList>
    </citation>
    <scope>NUCLEOTIDE SEQUENCE [LARGE SCALE GENOMIC DNA]</scope>
    <source>
        <strain evidence="2">CCNP1411</strain>
    </source>
</reference>